<dbReference type="KEGG" id="gur:Gura_3685"/>
<protein>
    <recommendedName>
        <fullName evidence="2">Pyridoxal phosphate homeostasis protein</fullName>
        <shortName evidence="2">PLP homeostasis protein</shortName>
    </recommendedName>
</protein>
<proteinExistence type="inferred from homology"/>
<dbReference type="HOGENOM" id="CLU_059988_1_0_7"/>
<keyword evidence="7" id="KW-1185">Reference proteome</keyword>
<sequence>MFIADNLKFIHERIAAAALKAGRDPASVLLVAVSKTRDASAVDDAARSGQRLFGENYVQELVTKAAQVSESVAWHFIGGLQSNKVRQIAGLVEMIHSVDRLSLAREIDRQWGRLGKTCNVLIQVNIACEASKCGANSADVLGLVRNVAALPHLRIKGLMTMPPFFDDPEGARPYFRELKRLSELVAAERILKVEMTELSMGMSGDFEVAIAEGATLVRVGSAIFGERERQRSPVQRT</sequence>
<dbReference type="InterPro" id="IPR011078">
    <property type="entry name" value="PyrdxlP_homeostasis"/>
</dbReference>
<dbReference type="AlphaFoldDB" id="A5G7S0"/>
<dbReference type="SUPFAM" id="SSF51419">
    <property type="entry name" value="PLP-binding barrel"/>
    <property type="match status" value="1"/>
</dbReference>
<dbReference type="InterPro" id="IPR001608">
    <property type="entry name" value="Ala_racemase_N"/>
</dbReference>
<feature type="modified residue" description="N6-(pyridoxal phosphate)lysine" evidence="2 3">
    <location>
        <position position="35"/>
    </location>
</feature>
<dbReference type="Proteomes" id="UP000006695">
    <property type="component" value="Chromosome"/>
</dbReference>
<dbReference type="PROSITE" id="PS01211">
    <property type="entry name" value="UPF0001"/>
    <property type="match status" value="1"/>
</dbReference>
<dbReference type="OrthoDB" id="9804072at2"/>
<evidence type="ECO:0000259" key="5">
    <source>
        <dbReference type="Pfam" id="PF01168"/>
    </source>
</evidence>
<dbReference type="STRING" id="351605.Gura_3685"/>
<evidence type="ECO:0000256" key="2">
    <source>
        <dbReference type="HAMAP-Rule" id="MF_02087"/>
    </source>
</evidence>
<evidence type="ECO:0000256" key="4">
    <source>
        <dbReference type="RuleBase" id="RU004514"/>
    </source>
</evidence>
<dbReference type="GO" id="GO:0030170">
    <property type="term" value="F:pyridoxal phosphate binding"/>
    <property type="evidence" value="ECO:0007669"/>
    <property type="project" value="UniProtKB-UniRule"/>
</dbReference>
<gene>
    <name evidence="6" type="ordered locus">Gura_3685</name>
</gene>
<keyword evidence="1 2" id="KW-0663">Pyridoxal phosphate</keyword>
<dbReference type="CDD" id="cd00635">
    <property type="entry name" value="PLPDE_III_YBL036c_like"/>
    <property type="match status" value="1"/>
</dbReference>
<dbReference type="NCBIfam" id="TIGR00044">
    <property type="entry name" value="YggS family pyridoxal phosphate-dependent enzyme"/>
    <property type="match status" value="1"/>
</dbReference>
<dbReference type="PANTHER" id="PTHR10146">
    <property type="entry name" value="PROLINE SYNTHETASE CO-TRANSCRIBED BACTERIAL HOMOLOG PROTEIN"/>
    <property type="match status" value="1"/>
</dbReference>
<comment type="function">
    <text evidence="2">Pyridoxal 5'-phosphate (PLP)-binding protein, which is involved in PLP homeostasis.</text>
</comment>
<evidence type="ECO:0000256" key="3">
    <source>
        <dbReference type="PIRSR" id="PIRSR004848-1"/>
    </source>
</evidence>
<dbReference type="Pfam" id="PF01168">
    <property type="entry name" value="Ala_racemase_N"/>
    <property type="match status" value="1"/>
</dbReference>
<dbReference type="PANTHER" id="PTHR10146:SF14">
    <property type="entry name" value="PYRIDOXAL PHOSPHATE HOMEOSTASIS PROTEIN"/>
    <property type="match status" value="1"/>
</dbReference>
<evidence type="ECO:0000313" key="7">
    <source>
        <dbReference type="Proteomes" id="UP000006695"/>
    </source>
</evidence>
<evidence type="ECO:0000313" key="6">
    <source>
        <dbReference type="EMBL" id="ABQ27838.1"/>
    </source>
</evidence>
<dbReference type="PIRSF" id="PIRSF004848">
    <property type="entry name" value="YBL036c_PLPDEIII"/>
    <property type="match status" value="1"/>
</dbReference>
<organism evidence="6 7">
    <name type="scientific">Geotalea uraniireducens (strain Rf4)</name>
    <name type="common">Geobacter uraniireducens</name>
    <dbReference type="NCBI Taxonomy" id="351605"/>
    <lineage>
        <taxon>Bacteria</taxon>
        <taxon>Pseudomonadati</taxon>
        <taxon>Thermodesulfobacteriota</taxon>
        <taxon>Desulfuromonadia</taxon>
        <taxon>Geobacterales</taxon>
        <taxon>Geobacteraceae</taxon>
        <taxon>Geotalea</taxon>
    </lineage>
</organism>
<comment type="cofactor">
    <cofactor evidence="3">
        <name>pyridoxal 5'-phosphate</name>
        <dbReference type="ChEBI" id="CHEBI:597326"/>
    </cofactor>
</comment>
<name>A5G7S0_GEOUR</name>
<dbReference type="RefSeq" id="WP_011940491.1">
    <property type="nucleotide sequence ID" value="NC_009483.1"/>
</dbReference>
<dbReference type="InterPro" id="IPR029066">
    <property type="entry name" value="PLP-binding_barrel"/>
</dbReference>
<evidence type="ECO:0000256" key="1">
    <source>
        <dbReference type="ARBA" id="ARBA00022898"/>
    </source>
</evidence>
<dbReference type="EMBL" id="CP000698">
    <property type="protein sequence ID" value="ABQ27838.1"/>
    <property type="molecule type" value="Genomic_DNA"/>
</dbReference>
<dbReference type="HAMAP" id="MF_02087">
    <property type="entry name" value="PLP_homeostasis"/>
    <property type="match status" value="1"/>
</dbReference>
<reference evidence="6 7" key="1">
    <citation type="submission" date="2007-05" db="EMBL/GenBank/DDBJ databases">
        <title>Complete sequence of Geobacter uraniireducens Rf4.</title>
        <authorList>
            <consortium name="US DOE Joint Genome Institute"/>
            <person name="Copeland A."/>
            <person name="Lucas S."/>
            <person name="Lapidus A."/>
            <person name="Barry K."/>
            <person name="Detter J.C."/>
            <person name="Glavina del Rio T."/>
            <person name="Hammon N."/>
            <person name="Israni S."/>
            <person name="Dalin E."/>
            <person name="Tice H."/>
            <person name="Pitluck S."/>
            <person name="Chertkov O."/>
            <person name="Brettin T."/>
            <person name="Bruce D."/>
            <person name="Han C."/>
            <person name="Schmutz J."/>
            <person name="Larimer F."/>
            <person name="Land M."/>
            <person name="Hauser L."/>
            <person name="Kyrpides N."/>
            <person name="Mikhailova N."/>
            <person name="Shelobolina E."/>
            <person name="Aklujkar M."/>
            <person name="Lovley D."/>
            <person name="Richardson P."/>
        </authorList>
    </citation>
    <scope>NUCLEOTIDE SEQUENCE [LARGE SCALE GENOMIC DNA]</scope>
    <source>
        <strain evidence="6 7">Rf4</strain>
    </source>
</reference>
<dbReference type="Gene3D" id="3.20.20.10">
    <property type="entry name" value="Alanine racemase"/>
    <property type="match status" value="1"/>
</dbReference>
<comment type="similarity">
    <text evidence="2 4">Belongs to the pyridoxal phosphate-binding protein YggS/PROSC family.</text>
</comment>
<feature type="domain" description="Alanine racemase N-terminal" evidence="5">
    <location>
        <begin position="28"/>
        <end position="227"/>
    </location>
</feature>
<dbReference type="FunFam" id="3.20.20.10:FF:000018">
    <property type="entry name" value="Pyridoxal phosphate homeostasis protein"/>
    <property type="match status" value="1"/>
</dbReference>
<accession>A5G7S0</accession>